<dbReference type="Pfam" id="PF00415">
    <property type="entry name" value="RCC1"/>
    <property type="match status" value="3"/>
</dbReference>
<sequence>MLVPWQHPDSTPYSSIDQLVYFIDKYAHTDHPSSFPALHASASTNVTFPSNAPLGLRFIQVHRPSSAQIVLVDDIIIPNAFNHTVPRHAQLMRINGVDVGHLSAAGLDLVLREIQHLKRHCVFSPPPCPISSSPLHHGSSTAIPLLDVSPSPHDDHTTPSCWLHFLGHAGESSFPHRTLAMPCHVMDVACGPRHILLRSSSGRVFSFGSGDSGRLGHGDVLSRLDPTLIQALRSQVVVGVACGRDHSAVVCASGLAYTFGWGEGGRLGVGHDAGDVLWPTQVVLPNAVRGFHLVAAGREATVLVSRCGRVFVCGLAHVGPTAHALHLAPHHLDGCDDENAGAGGIVSVKAGDAHCVVRMSDGSLYSWGDGASGALGHGDLLTKVHPTKVPGLPSVQKVVCGAWHTACLTTQGHVWVWGDTMGSSTSSPTRIGNKSTSIDEDNPVCYRDVACGGDGAMFVQPHDHTVWSWQGDNSGEQRTATRVWPPAVTNDNEHAATTYQAAAATLKLDAGGAYAVVRQPCPLKRGKLGHE</sequence>
<dbReference type="InterPro" id="IPR051210">
    <property type="entry name" value="Ub_ligase/GEF_domain"/>
</dbReference>
<gene>
    <name evidence="3" type="ORF">H257_02867</name>
</gene>
<dbReference type="VEuPathDB" id="FungiDB:H257_02867"/>
<evidence type="ECO:0000256" key="2">
    <source>
        <dbReference type="PROSITE-ProRule" id="PRU00235"/>
    </source>
</evidence>
<dbReference type="PANTHER" id="PTHR22870">
    <property type="entry name" value="REGULATOR OF CHROMOSOME CONDENSATION"/>
    <property type="match status" value="1"/>
</dbReference>
<dbReference type="PANTHER" id="PTHR22870:SF466">
    <property type="entry name" value="ANKYRIN REPEAT-CONTAINING PROTEIN"/>
    <property type="match status" value="1"/>
</dbReference>
<keyword evidence="1" id="KW-0677">Repeat</keyword>
<dbReference type="EMBL" id="KI913118">
    <property type="protein sequence ID" value="ETV84974.1"/>
    <property type="molecule type" value="Genomic_DNA"/>
</dbReference>
<dbReference type="PROSITE" id="PS00626">
    <property type="entry name" value="RCC1_2"/>
    <property type="match status" value="1"/>
</dbReference>
<dbReference type="PROSITE" id="PS50012">
    <property type="entry name" value="RCC1_3"/>
    <property type="match status" value="3"/>
</dbReference>
<organism evidence="3">
    <name type="scientific">Aphanomyces astaci</name>
    <name type="common">Crayfish plague agent</name>
    <dbReference type="NCBI Taxonomy" id="112090"/>
    <lineage>
        <taxon>Eukaryota</taxon>
        <taxon>Sar</taxon>
        <taxon>Stramenopiles</taxon>
        <taxon>Oomycota</taxon>
        <taxon>Saprolegniomycetes</taxon>
        <taxon>Saprolegniales</taxon>
        <taxon>Verrucalvaceae</taxon>
        <taxon>Aphanomyces</taxon>
    </lineage>
</organism>
<protein>
    <submittedName>
        <fullName evidence="3">Uncharacterized protein</fullName>
    </submittedName>
</protein>
<evidence type="ECO:0000256" key="1">
    <source>
        <dbReference type="ARBA" id="ARBA00022737"/>
    </source>
</evidence>
<accession>W4H134</accession>
<name>W4H134_APHAT</name>
<feature type="repeat" description="RCC1" evidence="2">
    <location>
        <begin position="202"/>
        <end position="253"/>
    </location>
</feature>
<dbReference type="Gene3D" id="2.130.10.30">
    <property type="entry name" value="Regulator of chromosome condensation 1/beta-lactamase-inhibitor protein II"/>
    <property type="match status" value="2"/>
</dbReference>
<dbReference type="RefSeq" id="XP_009824992.1">
    <property type="nucleotide sequence ID" value="XM_009826690.1"/>
</dbReference>
<dbReference type="PRINTS" id="PR00633">
    <property type="entry name" value="RCCNDNSATION"/>
</dbReference>
<dbReference type="OrthoDB" id="5370059at2759"/>
<evidence type="ECO:0000313" key="3">
    <source>
        <dbReference type="EMBL" id="ETV84974.1"/>
    </source>
</evidence>
<reference evidence="3" key="1">
    <citation type="submission" date="2013-12" db="EMBL/GenBank/DDBJ databases">
        <title>The Genome Sequence of Aphanomyces astaci APO3.</title>
        <authorList>
            <consortium name="The Broad Institute Genomics Platform"/>
            <person name="Russ C."/>
            <person name="Tyler B."/>
            <person name="van West P."/>
            <person name="Dieguez-Uribeondo J."/>
            <person name="Young S.K."/>
            <person name="Zeng Q."/>
            <person name="Gargeya S."/>
            <person name="Fitzgerald M."/>
            <person name="Abouelleil A."/>
            <person name="Alvarado L."/>
            <person name="Chapman S.B."/>
            <person name="Gainer-Dewar J."/>
            <person name="Goldberg J."/>
            <person name="Griggs A."/>
            <person name="Gujja S."/>
            <person name="Hansen M."/>
            <person name="Howarth C."/>
            <person name="Imamovic A."/>
            <person name="Ireland A."/>
            <person name="Larimer J."/>
            <person name="McCowan C."/>
            <person name="Murphy C."/>
            <person name="Pearson M."/>
            <person name="Poon T.W."/>
            <person name="Priest M."/>
            <person name="Roberts A."/>
            <person name="Saif S."/>
            <person name="Shea T."/>
            <person name="Sykes S."/>
            <person name="Wortman J."/>
            <person name="Nusbaum C."/>
            <person name="Birren B."/>
        </authorList>
    </citation>
    <scope>NUCLEOTIDE SEQUENCE [LARGE SCALE GENOMIC DNA]</scope>
    <source>
        <strain evidence="3">APO3</strain>
    </source>
</reference>
<feature type="repeat" description="RCC1" evidence="2">
    <location>
        <begin position="362"/>
        <end position="411"/>
    </location>
</feature>
<proteinExistence type="predicted"/>
<feature type="repeat" description="RCC1" evidence="2">
    <location>
        <begin position="254"/>
        <end position="307"/>
    </location>
</feature>
<dbReference type="InterPro" id="IPR009091">
    <property type="entry name" value="RCC1/BLIP-II"/>
</dbReference>
<dbReference type="GeneID" id="20804863"/>
<dbReference type="AlphaFoldDB" id="W4H134"/>
<dbReference type="STRING" id="112090.W4H134"/>
<dbReference type="SUPFAM" id="SSF50985">
    <property type="entry name" value="RCC1/BLIP-II"/>
    <property type="match status" value="1"/>
</dbReference>
<dbReference type="InterPro" id="IPR000408">
    <property type="entry name" value="Reg_chr_condens"/>
</dbReference>